<feature type="compositionally biased region" description="Pro residues" evidence="11">
    <location>
        <begin position="64"/>
        <end position="75"/>
    </location>
</feature>
<feature type="region of interest" description="Disordered" evidence="11">
    <location>
        <begin position="40"/>
        <end position="98"/>
    </location>
</feature>
<keyword evidence="6" id="KW-0805">Transcription regulation</keyword>
<dbReference type="GeneID" id="96900523"/>
<accession>G0V6E6</accession>
<keyword evidence="8" id="KW-0804">Transcription</keyword>
<keyword evidence="14" id="KW-1185">Reference proteome</keyword>
<keyword evidence="7" id="KW-0238">DNA-binding</keyword>
<dbReference type="PANTHER" id="PTHR24384">
    <property type="entry name" value="FINGER PUTATIVE TRANSCRIPTION FACTOR FAMILY-RELATED"/>
    <property type="match status" value="1"/>
</dbReference>
<evidence type="ECO:0000256" key="5">
    <source>
        <dbReference type="ARBA" id="ARBA00022833"/>
    </source>
</evidence>
<dbReference type="HOGENOM" id="CLU_533262_0_0_1"/>
<dbReference type="KEGG" id="ncs:NCAS_0A04800"/>
<comment type="subcellular location">
    <subcellularLocation>
        <location evidence="1">Nucleus</location>
    </subcellularLocation>
</comment>
<dbReference type="OrthoDB" id="654211at2759"/>
<evidence type="ECO:0000259" key="12">
    <source>
        <dbReference type="PROSITE" id="PS50157"/>
    </source>
</evidence>
<reference evidence="14" key="1">
    <citation type="journal article" date="2011" name="Proc. Natl. Acad. Sci. U.S.A.">
        <title>Evolutionary erosion of yeast sex chromosomes by mating-type switching accidents.</title>
        <authorList>
            <person name="Gordon J.L."/>
            <person name="Armisen D."/>
            <person name="Proux-Wera E."/>
            <person name="Oheigeartaigh S.S."/>
            <person name="Byrne K.P."/>
            <person name="Wolfe K.H."/>
        </authorList>
    </citation>
    <scope>NUCLEOTIDE SEQUENCE [LARGE SCALE GENOMIC DNA]</scope>
    <source>
        <strain evidence="14">ATCC 76901 / BCRC 22586 / CBS 4309 / NBRC 1992 / NRRL Y-12630</strain>
    </source>
</reference>
<dbReference type="InterPro" id="IPR050752">
    <property type="entry name" value="C2H2-ZF_domain"/>
</dbReference>
<dbReference type="AlphaFoldDB" id="G0V6E6"/>
<evidence type="ECO:0000256" key="1">
    <source>
        <dbReference type="ARBA" id="ARBA00004123"/>
    </source>
</evidence>
<dbReference type="InterPro" id="IPR013087">
    <property type="entry name" value="Znf_C2H2_type"/>
</dbReference>
<dbReference type="RefSeq" id="XP_003673425.1">
    <property type="nucleotide sequence ID" value="XM_003673377.1"/>
</dbReference>
<evidence type="ECO:0000256" key="11">
    <source>
        <dbReference type="SAM" id="MobiDB-lite"/>
    </source>
</evidence>
<keyword evidence="9" id="KW-0539">Nucleus</keyword>
<sequence length="511" mass="57350">MMKHYYNNQLLPNQNDIDNIDDTEILNTAPGVVAGPVEFIPFNTQPDNNNISNVSEGTSWTRSAPPPQQQQPPPAYHQKKASNDTFQQNYPFPPQQQHVYMQPFPPQQQGMNASAYPPPPENNTSNNNIHYFEMDPNTSNNNNSINNPSFVMGDGYMVPRWLPVTSPQSGNTLDRNISSTSLRRLMYTSSSGSSTQLNQIPFIQQELDNIQSPNTDTNNNTNAFTTTNKQIPNSNTNKYRTYSEMTFHMMPPGSQQAPNFQLVGTAGPTTNEEDPIEAPQPLPPWFMYNNSSTANKNVTVFAPDQMTAPDMTTTPQLAEYNDPTTATLSPPTSSLNYLPPKSAPPMTNNAMREFHQHISMTGASGPFMASSSSSSSFSVERDTPSVYQCHMCVKSFRRHSWLKRHLLAHSSQRHYSCPKCVSKHKRKDNLLQHLKLKHTAFVLEQLRQDNIDIKTAKDEGEEDQGTASNTNIKTLLVEGRLNKEDVKKVLNRLIDSANQEQQPASLKEESE</sequence>
<dbReference type="SMART" id="SM00355">
    <property type="entry name" value="ZnF_C2H2"/>
    <property type="match status" value="2"/>
</dbReference>
<dbReference type="Proteomes" id="UP000001640">
    <property type="component" value="Chromosome 1"/>
</dbReference>
<dbReference type="SUPFAM" id="SSF57667">
    <property type="entry name" value="beta-beta-alpha zinc fingers"/>
    <property type="match status" value="1"/>
</dbReference>
<dbReference type="GO" id="GO:0000978">
    <property type="term" value="F:RNA polymerase II cis-regulatory region sequence-specific DNA binding"/>
    <property type="evidence" value="ECO:0007669"/>
    <property type="project" value="TreeGrafter"/>
</dbReference>
<evidence type="ECO:0000256" key="6">
    <source>
        <dbReference type="ARBA" id="ARBA00023015"/>
    </source>
</evidence>
<evidence type="ECO:0000256" key="7">
    <source>
        <dbReference type="ARBA" id="ARBA00023125"/>
    </source>
</evidence>
<dbReference type="eggNOG" id="KOG1721">
    <property type="taxonomic scope" value="Eukaryota"/>
</dbReference>
<reference key="2">
    <citation type="submission" date="2011-08" db="EMBL/GenBank/DDBJ databases">
        <title>Genome sequence of Naumovozyma castellii.</title>
        <authorList>
            <person name="Gordon J.L."/>
            <person name="Armisen D."/>
            <person name="Proux-Wera E."/>
            <person name="OhEigeartaigh S.S."/>
            <person name="Byrne K.P."/>
            <person name="Wolfe K.H."/>
        </authorList>
    </citation>
    <scope>NUCLEOTIDE SEQUENCE</scope>
    <source>
        <strain>Type strain:CBS 4309</strain>
    </source>
</reference>
<keyword evidence="3" id="KW-0677">Repeat</keyword>
<name>G0V6E6_NAUCA</name>
<evidence type="ECO:0000256" key="9">
    <source>
        <dbReference type="ARBA" id="ARBA00023242"/>
    </source>
</evidence>
<dbReference type="PROSITE" id="PS50157">
    <property type="entry name" value="ZINC_FINGER_C2H2_2"/>
    <property type="match status" value="2"/>
</dbReference>
<keyword evidence="2" id="KW-0479">Metal-binding</keyword>
<keyword evidence="5" id="KW-0862">Zinc</keyword>
<dbReference type="GO" id="GO:0008270">
    <property type="term" value="F:zinc ion binding"/>
    <property type="evidence" value="ECO:0007669"/>
    <property type="project" value="UniProtKB-KW"/>
</dbReference>
<evidence type="ECO:0000256" key="8">
    <source>
        <dbReference type="ARBA" id="ARBA00023163"/>
    </source>
</evidence>
<dbReference type="EMBL" id="HE576752">
    <property type="protein sequence ID" value="CCC67038.1"/>
    <property type="molecule type" value="Genomic_DNA"/>
</dbReference>
<evidence type="ECO:0000256" key="2">
    <source>
        <dbReference type="ARBA" id="ARBA00022723"/>
    </source>
</evidence>
<dbReference type="GO" id="GO:0000981">
    <property type="term" value="F:DNA-binding transcription factor activity, RNA polymerase II-specific"/>
    <property type="evidence" value="ECO:0007669"/>
    <property type="project" value="TreeGrafter"/>
</dbReference>
<proteinExistence type="predicted"/>
<dbReference type="GO" id="GO:0005634">
    <property type="term" value="C:nucleus"/>
    <property type="evidence" value="ECO:0007669"/>
    <property type="project" value="UniProtKB-SubCell"/>
</dbReference>
<keyword evidence="4 10" id="KW-0863">Zinc-finger</keyword>
<organism evidence="13 14">
    <name type="scientific">Naumovozyma castellii</name>
    <name type="common">Yeast</name>
    <name type="synonym">Saccharomyces castellii</name>
    <dbReference type="NCBI Taxonomy" id="27288"/>
    <lineage>
        <taxon>Eukaryota</taxon>
        <taxon>Fungi</taxon>
        <taxon>Dikarya</taxon>
        <taxon>Ascomycota</taxon>
        <taxon>Saccharomycotina</taxon>
        <taxon>Saccharomycetes</taxon>
        <taxon>Saccharomycetales</taxon>
        <taxon>Saccharomycetaceae</taxon>
        <taxon>Naumovozyma</taxon>
    </lineage>
</organism>
<evidence type="ECO:0000313" key="14">
    <source>
        <dbReference type="Proteomes" id="UP000001640"/>
    </source>
</evidence>
<dbReference type="PROSITE" id="PS00028">
    <property type="entry name" value="ZINC_FINGER_C2H2_1"/>
    <property type="match status" value="1"/>
</dbReference>
<protein>
    <recommendedName>
        <fullName evidence="12">C2H2-type domain-containing protein</fullName>
    </recommendedName>
</protein>
<evidence type="ECO:0000256" key="4">
    <source>
        <dbReference type="ARBA" id="ARBA00022771"/>
    </source>
</evidence>
<evidence type="ECO:0000313" key="13">
    <source>
        <dbReference type="EMBL" id="CCC67038.1"/>
    </source>
</evidence>
<feature type="domain" description="C2H2-type" evidence="12">
    <location>
        <begin position="387"/>
        <end position="414"/>
    </location>
</feature>
<dbReference type="Gene3D" id="3.30.160.60">
    <property type="entry name" value="Classic Zinc Finger"/>
    <property type="match status" value="1"/>
</dbReference>
<feature type="compositionally biased region" description="Polar residues" evidence="11">
    <location>
        <begin position="42"/>
        <end position="62"/>
    </location>
</feature>
<dbReference type="OMA" id="MNASAYP"/>
<evidence type="ECO:0000256" key="3">
    <source>
        <dbReference type="ARBA" id="ARBA00022737"/>
    </source>
</evidence>
<feature type="domain" description="C2H2-type" evidence="12">
    <location>
        <begin position="415"/>
        <end position="439"/>
    </location>
</feature>
<gene>
    <name evidence="13" type="primary">NCAS0A04800</name>
    <name evidence="13" type="ordered locus">NCAS_0A04800</name>
</gene>
<dbReference type="PANTHER" id="PTHR24384:SF189">
    <property type="entry name" value="C2H2-TYPE DOMAIN-CONTAINING PROTEIN-RELATED"/>
    <property type="match status" value="1"/>
</dbReference>
<dbReference type="InParanoid" id="G0V6E6"/>
<evidence type="ECO:0000256" key="10">
    <source>
        <dbReference type="PROSITE-ProRule" id="PRU00042"/>
    </source>
</evidence>
<dbReference type="InterPro" id="IPR036236">
    <property type="entry name" value="Znf_C2H2_sf"/>
</dbReference>